<dbReference type="Proteomes" id="UP000288983">
    <property type="component" value="Unassembled WGS sequence"/>
</dbReference>
<sequence>MTISNELQRSNIDVSSMQEPHQCDTSFKPRSVFMLKPALLLLLPALFASHAMASTVEFCPNPKEIQNTLGVLTVKTESGEGEWVGVLRNPKASITAFDSAIFYSYDNAVEGVGRLRACRFASSDNQMVDMHYRPDVAPDISIRLAWAPAWEKKKGAFGSTYFECRHQDLQGCAFKEAK</sequence>
<dbReference type="InterPro" id="IPR022231">
    <property type="entry name" value="DUF3757"/>
</dbReference>
<dbReference type="EMBL" id="QJRG01000047">
    <property type="protein sequence ID" value="RWU20804.1"/>
    <property type="molecule type" value="Genomic_DNA"/>
</dbReference>
<evidence type="ECO:0000313" key="2">
    <source>
        <dbReference type="EMBL" id="RWU20804.1"/>
    </source>
</evidence>
<proteinExistence type="predicted"/>
<dbReference type="Pfam" id="PF12582">
    <property type="entry name" value="DUF3757"/>
    <property type="match status" value="1"/>
</dbReference>
<accession>A0A443ZP03</accession>
<organism evidence="2 3">
    <name type="scientific">Pseudomonas alkylphenolica</name>
    <dbReference type="NCBI Taxonomy" id="237609"/>
    <lineage>
        <taxon>Bacteria</taxon>
        <taxon>Pseudomonadati</taxon>
        <taxon>Pseudomonadota</taxon>
        <taxon>Gammaproteobacteria</taxon>
        <taxon>Pseudomonadales</taxon>
        <taxon>Pseudomonadaceae</taxon>
        <taxon>Pseudomonas</taxon>
    </lineage>
</organism>
<evidence type="ECO:0008006" key="4">
    <source>
        <dbReference type="Google" id="ProtNLM"/>
    </source>
</evidence>
<feature type="region of interest" description="Disordered" evidence="1">
    <location>
        <begin position="1"/>
        <end position="20"/>
    </location>
</feature>
<evidence type="ECO:0000256" key="1">
    <source>
        <dbReference type="SAM" id="MobiDB-lite"/>
    </source>
</evidence>
<gene>
    <name evidence="2" type="ORF">DM813_16380</name>
</gene>
<reference evidence="2 3" key="1">
    <citation type="submission" date="2018-06" db="EMBL/GenBank/DDBJ databases">
        <title>Bacteria isolated from soil of Wuhan.</title>
        <authorList>
            <person name="Wei X."/>
            <person name="Chunhua H."/>
        </authorList>
    </citation>
    <scope>NUCLEOTIDE SEQUENCE [LARGE SCALE GENOMIC DNA]</scope>
    <source>
        <strain evidence="3">xwS2</strain>
    </source>
</reference>
<dbReference type="OrthoDB" id="6986515at2"/>
<evidence type="ECO:0000313" key="3">
    <source>
        <dbReference type="Proteomes" id="UP000288983"/>
    </source>
</evidence>
<comment type="caution">
    <text evidence="2">The sequence shown here is derived from an EMBL/GenBank/DDBJ whole genome shotgun (WGS) entry which is preliminary data.</text>
</comment>
<protein>
    <recommendedName>
        <fullName evidence="4">DUF3757 domain-containing protein</fullName>
    </recommendedName>
</protein>
<name>A0A443ZP03_9PSED</name>
<dbReference type="AlphaFoldDB" id="A0A443ZP03"/>